<feature type="domain" description="F-box" evidence="1">
    <location>
        <begin position="45"/>
        <end position="102"/>
    </location>
</feature>
<dbReference type="InterPro" id="IPR032675">
    <property type="entry name" value="LRR_dom_sf"/>
</dbReference>
<dbReference type="AlphaFoldDB" id="A0AAD7JVZ8"/>
<dbReference type="EMBL" id="JARJLG010000018">
    <property type="protein sequence ID" value="KAJ7772964.1"/>
    <property type="molecule type" value="Genomic_DNA"/>
</dbReference>
<evidence type="ECO:0000259" key="1">
    <source>
        <dbReference type="PROSITE" id="PS50181"/>
    </source>
</evidence>
<dbReference type="Gene3D" id="1.20.1280.50">
    <property type="match status" value="1"/>
</dbReference>
<dbReference type="Proteomes" id="UP001215280">
    <property type="component" value="Unassembled WGS sequence"/>
</dbReference>
<dbReference type="PROSITE" id="PS50181">
    <property type="entry name" value="FBOX"/>
    <property type="match status" value="1"/>
</dbReference>
<dbReference type="Gene3D" id="3.80.10.10">
    <property type="entry name" value="Ribonuclease Inhibitor"/>
    <property type="match status" value="1"/>
</dbReference>
<accession>A0AAD7JVZ8</accession>
<comment type="caution">
    <text evidence="2">The sequence shown here is derived from an EMBL/GenBank/DDBJ whole genome shotgun (WGS) entry which is preliminary data.</text>
</comment>
<reference evidence="2" key="1">
    <citation type="submission" date="2023-03" db="EMBL/GenBank/DDBJ databases">
        <title>Massive genome expansion in bonnet fungi (Mycena s.s.) driven by repeated elements and novel gene families across ecological guilds.</title>
        <authorList>
            <consortium name="Lawrence Berkeley National Laboratory"/>
            <person name="Harder C.B."/>
            <person name="Miyauchi S."/>
            <person name="Viragh M."/>
            <person name="Kuo A."/>
            <person name="Thoen E."/>
            <person name="Andreopoulos B."/>
            <person name="Lu D."/>
            <person name="Skrede I."/>
            <person name="Drula E."/>
            <person name="Henrissat B."/>
            <person name="Morin E."/>
            <person name="Kohler A."/>
            <person name="Barry K."/>
            <person name="LaButti K."/>
            <person name="Morin E."/>
            <person name="Salamov A."/>
            <person name="Lipzen A."/>
            <person name="Mereny Z."/>
            <person name="Hegedus B."/>
            <person name="Baldrian P."/>
            <person name="Stursova M."/>
            <person name="Weitz H."/>
            <person name="Taylor A."/>
            <person name="Grigoriev I.V."/>
            <person name="Nagy L.G."/>
            <person name="Martin F."/>
            <person name="Kauserud H."/>
        </authorList>
    </citation>
    <scope>NUCLEOTIDE SEQUENCE</scope>
    <source>
        <strain evidence="2">CBHHK188m</strain>
    </source>
</reference>
<keyword evidence="3" id="KW-1185">Reference proteome</keyword>
<gene>
    <name evidence="2" type="ORF">DFH07DRAFT_802059</name>
</gene>
<organism evidence="2 3">
    <name type="scientific">Mycena maculata</name>
    <dbReference type="NCBI Taxonomy" id="230809"/>
    <lineage>
        <taxon>Eukaryota</taxon>
        <taxon>Fungi</taxon>
        <taxon>Dikarya</taxon>
        <taxon>Basidiomycota</taxon>
        <taxon>Agaricomycotina</taxon>
        <taxon>Agaricomycetes</taxon>
        <taxon>Agaricomycetidae</taxon>
        <taxon>Agaricales</taxon>
        <taxon>Marasmiineae</taxon>
        <taxon>Mycenaceae</taxon>
        <taxon>Mycena</taxon>
    </lineage>
</organism>
<proteinExistence type="predicted"/>
<evidence type="ECO:0000313" key="3">
    <source>
        <dbReference type="Proteomes" id="UP001215280"/>
    </source>
</evidence>
<name>A0AAD7JVZ8_9AGAR</name>
<dbReference type="Pfam" id="PF12937">
    <property type="entry name" value="F-box-like"/>
    <property type="match status" value="1"/>
</dbReference>
<dbReference type="InterPro" id="IPR001810">
    <property type="entry name" value="F-box_dom"/>
</dbReference>
<evidence type="ECO:0000313" key="2">
    <source>
        <dbReference type="EMBL" id="KAJ7772964.1"/>
    </source>
</evidence>
<sequence>MPLPRPSKLTLGAGLGPLSNRPAEFQNQTTLVLDQNKRPRFAAISRRVLALPHEILAEIFIQCLPNDEFIAPSPRTVPLLLCSVCRQWRMVALTNPKLWRSLDIRLAGTPDYIELYQNWLSRAANTPLSISLHASADHTTADSPAKALFQTIVRLSPQWRNVDLTGARAALRCLLPEEGRFPLLAKLTITHRDDDYPISFLDAPNLREVHALQYLTRSLRLPWSQLTLFRADEVALSCCLEVLRHTSNLVNATLHFGTEDSPSGVSLPPLIHLRSLTLCGPWSNGEKALSAVLDSLTVPALKTLTLRFPYNLRLPFDISPFVGLSLRSSFQLQTLVLYHMPTTTEALIQCLKVVPSIVHLKIGPTYRVDMKQIYTRLARSTDFLPKLESFHAIFTSEVSYVWRQDIPALLQMLPWRWAAVGVARLRSFQLAHTYSNDDFDETLTSHSQFLRLVEQGMELYVGKARPIVDSFPNLVDI</sequence>
<dbReference type="SUPFAM" id="SSF52047">
    <property type="entry name" value="RNI-like"/>
    <property type="match status" value="1"/>
</dbReference>
<protein>
    <recommendedName>
        <fullName evidence="1">F-box domain-containing protein</fullName>
    </recommendedName>
</protein>